<evidence type="ECO:0000313" key="1">
    <source>
        <dbReference type="EMBL" id="KAI8669740.1"/>
    </source>
</evidence>
<evidence type="ECO:0000313" key="2">
    <source>
        <dbReference type="Proteomes" id="UP001065298"/>
    </source>
</evidence>
<proteinExistence type="predicted"/>
<sequence>MIATSGSGTPAYVVVSALDAGHITLPERLFVTDADPGLRVTVPSLSFLIQHQPSSLTAQKTTRIVFDLGVKRDLTGYREMQLAHVAQRQPIITNPDCADSLRKGNTDSRDLDRNFSQQLLDPGKDIDFVILSHVHWDHVGTPSDFNNATFIVGSGTLDLLKNGAGPLYSAELFNQDELPRLRTVELPPVKRHHSNEYNDTPLAPKHTDTPAQSVANLPQPAGQWAWQPLSVFPNALDFFGDGSLFVIDSPGHLYGHVNLLARLSEDKYLYLGGDCCHDPRILSGEKNIAMYDDGRGGVRSVHVHTETARATLDNISSFLRDRGSGNVQIEVVLAHDKVWREKNRHRFWPGTL</sequence>
<name>A0ACC0QZC7_9HYPO</name>
<dbReference type="Proteomes" id="UP001065298">
    <property type="component" value="Chromosome 5"/>
</dbReference>
<keyword evidence="2" id="KW-1185">Reference proteome</keyword>
<organism evidence="1 2">
    <name type="scientific">Fusarium keratoplasticum</name>
    <dbReference type="NCBI Taxonomy" id="1328300"/>
    <lineage>
        <taxon>Eukaryota</taxon>
        <taxon>Fungi</taxon>
        <taxon>Dikarya</taxon>
        <taxon>Ascomycota</taxon>
        <taxon>Pezizomycotina</taxon>
        <taxon>Sordariomycetes</taxon>
        <taxon>Hypocreomycetidae</taxon>
        <taxon>Hypocreales</taxon>
        <taxon>Nectriaceae</taxon>
        <taxon>Fusarium</taxon>
        <taxon>Fusarium solani species complex</taxon>
    </lineage>
</organism>
<gene>
    <name evidence="1" type="ORF">NCS57_00790100</name>
</gene>
<reference evidence="1" key="1">
    <citation type="submission" date="2022-06" db="EMBL/GenBank/DDBJ databases">
        <title>Fusarium solani species complex genomes reveal bases of compartmentalisation and animal pathogenesis.</title>
        <authorList>
            <person name="Tsai I.J."/>
        </authorList>
    </citation>
    <scope>NUCLEOTIDE SEQUENCE</scope>
    <source>
        <strain evidence="1">Fu6.1</strain>
    </source>
</reference>
<comment type="caution">
    <text evidence="1">The sequence shown here is derived from an EMBL/GenBank/DDBJ whole genome shotgun (WGS) entry which is preliminary data.</text>
</comment>
<accession>A0ACC0QZC7</accession>
<dbReference type="EMBL" id="CM046507">
    <property type="protein sequence ID" value="KAI8669740.1"/>
    <property type="molecule type" value="Genomic_DNA"/>
</dbReference>
<protein>
    <submittedName>
        <fullName evidence="1">Lactamase-B domain-containing protein</fullName>
    </submittedName>
</protein>